<dbReference type="InterPro" id="IPR045073">
    <property type="entry name" value="Omega/Tau-like"/>
</dbReference>
<comment type="function">
    <text evidence="3">Is involved in the conjugation of reduced glutathione to a wide number of exogenous and endogenous hydrophobic electrophiles.</text>
</comment>
<evidence type="ECO:0000259" key="4">
    <source>
        <dbReference type="PROSITE" id="PS50404"/>
    </source>
</evidence>
<dbReference type="EMBL" id="OZ021738">
    <property type="protein sequence ID" value="CAK9319926.1"/>
    <property type="molecule type" value="Genomic_DNA"/>
</dbReference>
<keyword evidence="1 3" id="KW-0808">Transferase</keyword>
<name>A0ABP0YLJ3_9ROSI</name>
<organism evidence="6 7">
    <name type="scientific">Citrullus colocynthis</name>
    <name type="common">colocynth</name>
    <dbReference type="NCBI Taxonomy" id="252529"/>
    <lineage>
        <taxon>Eukaryota</taxon>
        <taxon>Viridiplantae</taxon>
        <taxon>Streptophyta</taxon>
        <taxon>Embryophyta</taxon>
        <taxon>Tracheophyta</taxon>
        <taxon>Spermatophyta</taxon>
        <taxon>Magnoliopsida</taxon>
        <taxon>eudicotyledons</taxon>
        <taxon>Gunneridae</taxon>
        <taxon>Pentapetalae</taxon>
        <taxon>rosids</taxon>
        <taxon>fabids</taxon>
        <taxon>Cucurbitales</taxon>
        <taxon>Cucurbitaceae</taxon>
        <taxon>Benincaseae</taxon>
        <taxon>Citrullus</taxon>
    </lineage>
</organism>
<dbReference type="SUPFAM" id="SSF52833">
    <property type="entry name" value="Thioredoxin-like"/>
    <property type="match status" value="1"/>
</dbReference>
<dbReference type="InterPro" id="IPR010987">
    <property type="entry name" value="Glutathione-S-Trfase_C-like"/>
</dbReference>
<feature type="domain" description="GST N-terminal" evidence="4">
    <location>
        <begin position="1"/>
        <end position="50"/>
    </location>
</feature>
<dbReference type="EC" id="2.5.1.18" evidence="3"/>
<dbReference type="PANTHER" id="PTHR11260:SF676">
    <property type="entry name" value="GLUTATHIONE S-TRANSFERASE U8"/>
    <property type="match status" value="1"/>
</dbReference>
<dbReference type="InterPro" id="IPR036282">
    <property type="entry name" value="Glutathione-S-Trfase_C_sf"/>
</dbReference>
<evidence type="ECO:0000256" key="1">
    <source>
        <dbReference type="ARBA" id="ARBA00022679"/>
    </source>
</evidence>
<feature type="domain" description="GST C-terminal" evidence="5">
    <location>
        <begin position="56"/>
        <end position="136"/>
    </location>
</feature>
<gene>
    <name evidence="6" type="ORF">CITCOLO1_LOCUS11953</name>
</gene>
<dbReference type="SUPFAM" id="SSF47616">
    <property type="entry name" value="GST C-terminal domain-like"/>
    <property type="match status" value="1"/>
</dbReference>
<accession>A0ABP0YLJ3</accession>
<dbReference type="Pfam" id="PF02798">
    <property type="entry name" value="GST_N"/>
    <property type="match status" value="1"/>
</dbReference>
<evidence type="ECO:0000256" key="2">
    <source>
        <dbReference type="ARBA" id="ARBA00047960"/>
    </source>
</evidence>
<keyword evidence="3" id="KW-0963">Cytoplasm</keyword>
<comment type="subcellular location">
    <subcellularLocation>
        <location evidence="3">Cytoplasm</location>
        <location evidence="3">Cytosol</location>
    </subcellularLocation>
</comment>
<evidence type="ECO:0000256" key="3">
    <source>
        <dbReference type="RuleBase" id="RU369102"/>
    </source>
</evidence>
<dbReference type="Proteomes" id="UP001642487">
    <property type="component" value="Chromosome 4"/>
</dbReference>
<dbReference type="PANTHER" id="PTHR11260">
    <property type="entry name" value="GLUTATHIONE S-TRANSFERASE, GST, SUPERFAMILY, GST DOMAIN CONTAINING"/>
    <property type="match status" value="1"/>
</dbReference>
<dbReference type="InterPro" id="IPR036249">
    <property type="entry name" value="Thioredoxin-like_sf"/>
</dbReference>
<evidence type="ECO:0000313" key="6">
    <source>
        <dbReference type="EMBL" id="CAK9319926.1"/>
    </source>
</evidence>
<sequence>MAEELQVFGFWSKRFAAIYKKVPALVHHGKPISESLVILEYIDETWRENYPILPQHPHQRALARVWAKSIDDKVVPAIVKAVGSKGEEMEKAVEEVKGALEPLEKELKIGNKLLGRRKNWVCGHCRHRRSLLVACH</sequence>
<dbReference type="Gene3D" id="1.20.1050.10">
    <property type="match status" value="1"/>
</dbReference>
<dbReference type="Gene3D" id="3.40.30.10">
    <property type="entry name" value="Glutaredoxin"/>
    <property type="match status" value="1"/>
</dbReference>
<comment type="similarity">
    <text evidence="3">Belongs to the GST superfamily.</text>
</comment>
<dbReference type="PROSITE" id="PS50404">
    <property type="entry name" value="GST_NTER"/>
    <property type="match status" value="1"/>
</dbReference>
<comment type="catalytic activity">
    <reaction evidence="2 3">
        <text>RX + glutathione = an S-substituted glutathione + a halide anion + H(+)</text>
        <dbReference type="Rhea" id="RHEA:16437"/>
        <dbReference type="ChEBI" id="CHEBI:15378"/>
        <dbReference type="ChEBI" id="CHEBI:16042"/>
        <dbReference type="ChEBI" id="CHEBI:17792"/>
        <dbReference type="ChEBI" id="CHEBI:57925"/>
        <dbReference type="ChEBI" id="CHEBI:90779"/>
        <dbReference type="EC" id="2.5.1.18"/>
    </reaction>
</comment>
<evidence type="ECO:0000313" key="7">
    <source>
        <dbReference type="Proteomes" id="UP001642487"/>
    </source>
</evidence>
<dbReference type="PROSITE" id="PS50405">
    <property type="entry name" value="GST_CTER"/>
    <property type="match status" value="1"/>
</dbReference>
<proteinExistence type="inferred from homology"/>
<evidence type="ECO:0000259" key="5">
    <source>
        <dbReference type="PROSITE" id="PS50405"/>
    </source>
</evidence>
<keyword evidence="7" id="KW-1185">Reference proteome</keyword>
<protein>
    <recommendedName>
        <fullName evidence="3">Glutathione S-transferase</fullName>
        <ecNumber evidence="3">2.5.1.18</ecNumber>
    </recommendedName>
</protein>
<dbReference type="InterPro" id="IPR004045">
    <property type="entry name" value="Glutathione_S-Trfase_N"/>
</dbReference>
<reference evidence="6 7" key="1">
    <citation type="submission" date="2024-03" db="EMBL/GenBank/DDBJ databases">
        <authorList>
            <person name="Gkanogiannis A."/>
            <person name="Becerra Lopez-Lavalle L."/>
        </authorList>
    </citation>
    <scope>NUCLEOTIDE SEQUENCE [LARGE SCALE GENOMIC DNA]</scope>
</reference>